<dbReference type="InterPro" id="IPR025349">
    <property type="entry name" value="DUF4253"/>
</dbReference>
<keyword evidence="3" id="KW-1185">Reference proteome</keyword>
<sequence length="269" mass="29062">MNDELLRSLDVPLPPGRLIRADEGGGVPVLWLSDGPVPGEVWERLHAAHPGSGVWPLLLDSEVGGDDAFRPWETGELYPGYVSSPGKHDPGVLLAEWWSQYTAPDEDDDDLSAEERLAVTAPFGTAWPGLAPRREPGAEPGKTAAEFAHDFAAHRPQVRLGLVAAGRGSDALAAMGWSGPANYDNDTAKFAAVVRDWEQRFGARVVALDFGTLHLSVAAPPTTKEEALHVAAEHFAFCPDTIWQGADPNTLEAYAESIIGDHGWGFWWD</sequence>
<comment type="caution">
    <text evidence="2">The sequence shown here is derived from an EMBL/GenBank/DDBJ whole genome shotgun (WGS) entry which is preliminary data.</text>
</comment>
<organism evidence="2 3">
    <name type="scientific">Actinacidiphila acididurans</name>
    <dbReference type="NCBI Taxonomy" id="2784346"/>
    <lineage>
        <taxon>Bacteria</taxon>
        <taxon>Bacillati</taxon>
        <taxon>Actinomycetota</taxon>
        <taxon>Actinomycetes</taxon>
        <taxon>Kitasatosporales</taxon>
        <taxon>Streptomycetaceae</taxon>
        <taxon>Actinacidiphila</taxon>
    </lineage>
</organism>
<evidence type="ECO:0000259" key="1">
    <source>
        <dbReference type="Pfam" id="PF14062"/>
    </source>
</evidence>
<name>A0ABS2U435_9ACTN</name>
<accession>A0ABS2U435</accession>
<proteinExistence type="predicted"/>
<dbReference type="EMBL" id="JADKYB010000036">
    <property type="protein sequence ID" value="MBM9510370.1"/>
    <property type="molecule type" value="Genomic_DNA"/>
</dbReference>
<dbReference type="RefSeq" id="WP_205364288.1">
    <property type="nucleotide sequence ID" value="NZ_JADKYB010000036.1"/>
</dbReference>
<reference evidence="2 3" key="1">
    <citation type="submission" date="2021-01" db="EMBL/GenBank/DDBJ databases">
        <title>Streptomyces acididurans sp. nov., isolated from a peat swamp forest soil.</title>
        <authorList>
            <person name="Chantavorakit T."/>
            <person name="Duangmal K."/>
        </authorList>
    </citation>
    <scope>NUCLEOTIDE SEQUENCE [LARGE SCALE GENOMIC DNA]</scope>
    <source>
        <strain evidence="2 3">KK5PA1</strain>
    </source>
</reference>
<feature type="domain" description="DUF4253" evidence="1">
    <location>
        <begin position="159"/>
        <end position="269"/>
    </location>
</feature>
<dbReference type="Proteomes" id="UP000749040">
    <property type="component" value="Unassembled WGS sequence"/>
</dbReference>
<gene>
    <name evidence="2" type="ORF">ITX44_38590</name>
</gene>
<protein>
    <submittedName>
        <fullName evidence="2">DUF4253 domain-containing protein</fullName>
    </submittedName>
</protein>
<evidence type="ECO:0000313" key="2">
    <source>
        <dbReference type="EMBL" id="MBM9510370.1"/>
    </source>
</evidence>
<dbReference type="Pfam" id="PF14062">
    <property type="entry name" value="DUF4253"/>
    <property type="match status" value="1"/>
</dbReference>
<evidence type="ECO:0000313" key="3">
    <source>
        <dbReference type="Proteomes" id="UP000749040"/>
    </source>
</evidence>